<sequence length="124" mass="13240">PEDSRPSPDAAAAALRAGEASGLVTVLVAELEGQVAATCTLVVVPNLTRGTRPWAVVENVVTDAAHRRQGLGRKVLQAALDRAWAAECYKVMLATGSQRDGTILFYEAAGFVRGQNTFFQARRD</sequence>
<keyword evidence="3" id="KW-1185">Reference proteome</keyword>
<evidence type="ECO:0000313" key="3">
    <source>
        <dbReference type="Proteomes" id="UP000188879"/>
    </source>
</evidence>
<accession>A0A1V2H746</accession>
<comment type="caution">
    <text evidence="2">The sequence shown here is derived from an EMBL/GenBank/DDBJ whole genome shotgun (WGS) entry which is preliminary data.</text>
</comment>
<evidence type="ECO:0000259" key="1">
    <source>
        <dbReference type="PROSITE" id="PS51186"/>
    </source>
</evidence>
<dbReference type="EMBL" id="MLCO01000059">
    <property type="protein sequence ID" value="ONG55960.1"/>
    <property type="molecule type" value="Genomic_DNA"/>
</dbReference>
<dbReference type="CDD" id="cd04301">
    <property type="entry name" value="NAT_SF"/>
    <property type="match status" value="1"/>
</dbReference>
<dbReference type="SUPFAM" id="SSF55729">
    <property type="entry name" value="Acyl-CoA N-acyltransferases (Nat)"/>
    <property type="match status" value="1"/>
</dbReference>
<dbReference type="RefSeq" id="WP_076956718.1">
    <property type="nucleotide sequence ID" value="NZ_MLCO01000059.1"/>
</dbReference>
<dbReference type="PROSITE" id="PS51186">
    <property type="entry name" value="GNAT"/>
    <property type="match status" value="1"/>
</dbReference>
<dbReference type="Pfam" id="PF00583">
    <property type="entry name" value="Acetyltransf_1"/>
    <property type="match status" value="1"/>
</dbReference>
<dbReference type="Proteomes" id="UP000188879">
    <property type="component" value="Unassembled WGS sequence"/>
</dbReference>
<dbReference type="InterPro" id="IPR039143">
    <property type="entry name" value="GNPNAT1-like"/>
</dbReference>
<dbReference type="InterPro" id="IPR016181">
    <property type="entry name" value="Acyl_CoA_acyltransferase"/>
</dbReference>
<protein>
    <recommendedName>
        <fullName evidence="1">N-acetyltransferase domain-containing protein</fullName>
    </recommendedName>
</protein>
<name>A0A1V2H746_9PROT</name>
<reference evidence="2 3" key="1">
    <citation type="submission" date="2016-10" db="EMBL/GenBank/DDBJ databases">
        <title>Draft Genome sequence of Roseomonas sp. strain M3.</title>
        <authorList>
            <person name="Subhash Y."/>
            <person name="Lee S."/>
        </authorList>
    </citation>
    <scope>NUCLEOTIDE SEQUENCE [LARGE SCALE GENOMIC DNA]</scope>
    <source>
        <strain evidence="2 3">M3</strain>
    </source>
</reference>
<organism evidence="2 3">
    <name type="scientific">Teichococcus deserti</name>
    <dbReference type="NCBI Taxonomy" id="1817963"/>
    <lineage>
        <taxon>Bacteria</taxon>
        <taxon>Pseudomonadati</taxon>
        <taxon>Pseudomonadota</taxon>
        <taxon>Alphaproteobacteria</taxon>
        <taxon>Acetobacterales</taxon>
        <taxon>Roseomonadaceae</taxon>
        <taxon>Roseomonas</taxon>
    </lineage>
</organism>
<proteinExistence type="predicted"/>
<dbReference type="InterPro" id="IPR000182">
    <property type="entry name" value="GNAT_dom"/>
</dbReference>
<dbReference type="Gene3D" id="3.40.630.30">
    <property type="match status" value="1"/>
</dbReference>
<dbReference type="PANTHER" id="PTHR13355">
    <property type="entry name" value="GLUCOSAMINE 6-PHOSPHATE N-ACETYLTRANSFERASE"/>
    <property type="match status" value="1"/>
</dbReference>
<dbReference type="AlphaFoldDB" id="A0A1V2H746"/>
<feature type="domain" description="N-acetyltransferase" evidence="1">
    <location>
        <begin position="1"/>
        <end position="124"/>
    </location>
</feature>
<feature type="non-terminal residue" evidence="2">
    <location>
        <position position="1"/>
    </location>
</feature>
<dbReference type="OrthoDB" id="7595389at2"/>
<dbReference type="PANTHER" id="PTHR13355:SF11">
    <property type="entry name" value="GLUCOSAMINE 6-PHOSPHATE N-ACETYLTRANSFERASE"/>
    <property type="match status" value="1"/>
</dbReference>
<evidence type="ECO:0000313" key="2">
    <source>
        <dbReference type="EMBL" id="ONG55960.1"/>
    </source>
</evidence>
<gene>
    <name evidence="2" type="ORF">BKE38_07295</name>
</gene>
<dbReference type="GO" id="GO:0004343">
    <property type="term" value="F:glucosamine 6-phosphate N-acetyltransferase activity"/>
    <property type="evidence" value="ECO:0007669"/>
    <property type="project" value="TreeGrafter"/>
</dbReference>